<dbReference type="Proteomes" id="UP000298663">
    <property type="component" value="Unassembled WGS sequence"/>
</dbReference>
<evidence type="ECO:0000313" key="12">
    <source>
        <dbReference type="Proteomes" id="UP000298663"/>
    </source>
</evidence>
<dbReference type="EMBL" id="AZBU02000002">
    <property type="protein sequence ID" value="TKR93598.1"/>
    <property type="molecule type" value="Genomic_DNA"/>
</dbReference>
<reference evidence="11 12" key="2">
    <citation type="journal article" date="2019" name="G3 (Bethesda)">
        <title>Hybrid Assembly of the Genome of the Entomopathogenic Nematode Steinernema carpocapsae Identifies the X-Chromosome.</title>
        <authorList>
            <person name="Serra L."/>
            <person name="Macchietto M."/>
            <person name="Macias-Munoz A."/>
            <person name="McGill C.J."/>
            <person name="Rodriguez I.M."/>
            <person name="Rodriguez B."/>
            <person name="Murad R."/>
            <person name="Mortazavi A."/>
        </authorList>
    </citation>
    <scope>NUCLEOTIDE SEQUENCE [LARGE SCALE GENOMIC DNA]</scope>
    <source>
        <strain evidence="11 12">ALL</strain>
    </source>
</reference>
<dbReference type="InterPro" id="IPR051227">
    <property type="entry name" value="CS_glycosyltransferase"/>
</dbReference>
<evidence type="ECO:0000256" key="7">
    <source>
        <dbReference type="ARBA" id="ARBA00023034"/>
    </source>
</evidence>
<keyword evidence="12" id="KW-1185">Reference proteome</keyword>
<keyword evidence="8" id="KW-0472">Membrane</keyword>
<dbReference type="Pfam" id="PF05679">
    <property type="entry name" value="CHGN"/>
    <property type="match status" value="1"/>
</dbReference>
<keyword evidence="9" id="KW-0325">Glycoprotein</keyword>
<reference evidence="11 12" key="1">
    <citation type="journal article" date="2015" name="Genome Biol.">
        <title>Comparative genomics of Steinernema reveals deeply conserved gene regulatory networks.</title>
        <authorList>
            <person name="Dillman A.R."/>
            <person name="Macchietto M."/>
            <person name="Porter C.F."/>
            <person name="Rogers A."/>
            <person name="Williams B."/>
            <person name="Antoshechkin I."/>
            <person name="Lee M.M."/>
            <person name="Goodwin Z."/>
            <person name="Lu X."/>
            <person name="Lewis E.E."/>
            <person name="Goodrich-Blair H."/>
            <person name="Stock S.P."/>
            <person name="Adams B.J."/>
            <person name="Sternberg P.W."/>
            <person name="Mortazavi A."/>
        </authorList>
    </citation>
    <scope>NUCLEOTIDE SEQUENCE [LARGE SCALE GENOMIC DNA]</scope>
    <source>
        <strain evidence="11 12">ALL</strain>
    </source>
</reference>
<dbReference type="Gene3D" id="3.90.550.50">
    <property type="match status" value="1"/>
</dbReference>
<organism evidence="11 12">
    <name type="scientific">Steinernema carpocapsae</name>
    <name type="common">Entomopathogenic nematode</name>
    <dbReference type="NCBI Taxonomy" id="34508"/>
    <lineage>
        <taxon>Eukaryota</taxon>
        <taxon>Metazoa</taxon>
        <taxon>Ecdysozoa</taxon>
        <taxon>Nematoda</taxon>
        <taxon>Chromadorea</taxon>
        <taxon>Rhabditida</taxon>
        <taxon>Tylenchina</taxon>
        <taxon>Panagrolaimomorpha</taxon>
        <taxon>Strongyloidoidea</taxon>
        <taxon>Steinernematidae</taxon>
        <taxon>Steinernema</taxon>
    </lineage>
</organism>
<dbReference type="EC" id="2.4.1.-" evidence="10"/>
<name>A0A4U5PBA2_STECR</name>
<comment type="subcellular location">
    <subcellularLocation>
        <location evidence="1 10">Golgi apparatus</location>
        <location evidence="1 10">Golgi stack membrane</location>
        <topology evidence="1 10">Single-pass type II membrane protein</topology>
    </subcellularLocation>
</comment>
<proteinExistence type="inferred from homology"/>
<keyword evidence="6" id="KW-1133">Transmembrane helix</keyword>
<dbReference type="PANTHER" id="PTHR12369">
    <property type="entry name" value="CHONDROITIN SYNTHASE"/>
    <property type="match status" value="1"/>
</dbReference>
<evidence type="ECO:0000313" key="11">
    <source>
        <dbReference type="EMBL" id="TKR93598.1"/>
    </source>
</evidence>
<dbReference type="OrthoDB" id="431432at2759"/>
<dbReference type="InterPro" id="IPR008428">
    <property type="entry name" value="Chond_GalNAc"/>
</dbReference>
<evidence type="ECO:0000256" key="5">
    <source>
        <dbReference type="ARBA" id="ARBA00022968"/>
    </source>
</evidence>
<dbReference type="PANTHER" id="PTHR12369:SF11">
    <property type="entry name" value="HEXOSYLTRANSFERASE"/>
    <property type="match status" value="1"/>
</dbReference>
<evidence type="ECO:0000256" key="8">
    <source>
        <dbReference type="ARBA" id="ARBA00023136"/>
    </source>
</evidence>
<comment type="caution">
    <text evidence="11">The sequence shown here is derived from an EMBL/GenBank/DDBJ whole genome shotgun (WGS) entry which is preliminary data.</text>
</comment>
<keyword evidence="4" id="KW-0812">Transmembrane</keyword>
<keyword evidence="7 10" id="KW-0333">Golgi apparatus</keyword>
<dbReference type="GO" id="GO:0047238">
    <property type="term" value="F:glucuronosyl-N-acetylgalactosaminyl-proteoglycan 4-beta-N-acetylgalactosaminyltransferase activity"/>
    <property type="evidence" value="ECO:0007669"/>
    <property type="project" value="TreeGrafter"/>
</dbReference>
<keyword evidence="3 10" id="KW-0808">Transferase</keyword>
<gene>
    <name evidence="11" type="ORF">L596_008020</name>
</gene>
<keyword evidence="5 10" id="KW-0735">Signal-anchor</keyword>
<evidence type="ECO:0000256" key="2">
    <source>
        <dbReference type="ARBA" id="ARBA00009239"/>
    </source>
</evidence>
<dbReference type="Gene3D" id="3.90.550.10">
    <property type="entry name" value="Spore Coat Polysaccharide Biosynthesis Protein SpsA, Chain A"/>
    <property type="match status" value="1"/>
</dbReference>
<dbReference type="FunFam" id="3.90.550.50:FF:000004">
    <property type="entry name" value="Hexosyltransferase"/>
    <property type="match status" value="1"/>
</dbReference>
<evidence type="ECO:0000256" key="1">
    <source>
        <dbReference type="ARBA" id="ARBA00004447"/>
    </source>
</evidence>
<dbReference type="AlphaFoldDB" id="A0A4U5PBA2"/>
<sequence length="735" mass="83308">MLFRVSRPLIVCVIGILLGMSVTWTCGFLRTATLPALAAMGSGKTPFECPQAQKEKPRFPKEPDLLLVGIMTAAKYVDTRAYNVWRTWAKHIPGKILFFVAEGTNSIHPDMPLIRLKGVNDVYPPQKKSFAMLKWMADNHMNNFHWFLRADDDLYVNTDKLEDFLRSLDPNKAQFLGQAGQGNSAEYGQLALGQQDNYCMGGPGVILSRETLRLVSPHLQSCLSELLTTHEDVEVGRCVRKHVGVACTWNYEMQTLFHNNQTVPQAYQGGLEELRKAITLHPVKKTSLMRRIHANALSNQIKKLRSKRTDLLSDLSSTPKVSLVRREANLSTDLAYWDYIASNNILFCANEVMCPRHTVDLSIRTEISDIITQLFEEFNVNARQRGRVLQFQNLQYGYMRVEPRHGVDYILDMILWFKKFRPPHRATLSVRRHAYVQQSFGPIETQTDEGYRRQRYLRNVLAKSPDATFVNIDESTFQAADHINIVLPLSGRAETFRRFANNLMTVTSKNQESVSLVVVLYDSGSTSEDEMVHKTIDLIRQQSKIGVMVKEMGKQNFSRGVALTRGAELLSADSLMFFSDVDMLFTADTLDRIRLNTVKGAQVYFPIVFSEFSPESWSELDRLETNAFHYGRRRGYFRHFGFGLVAIYKEDLSAVGGFDSNIQGWGMEDVDLFEKVVKAPALRIIRAPDPGLVHIYHPIHCGSEMPAPQLKMCLGSKAASLASIDYLVNQISVIA</sequence>
<protein>
    <recommendedName>
        <fullName evidence="10">Hexosyltransferase</fullName>
        <ecNumber evidence="10">2.4.1.-</ecNumber>
    </recommendedName>
</protein>
<dbReference type="GO" id="GO:0032580">
    <property type="term" value="C:Golgi cisterna membrane"/>
    <property type="evidence" value="ECO:0007669"/>
    <property type="project" value="UniProtKB-SubCell"/>
</dbReference>
<accession>A0A4U5PBA2</accession>
<dbReference type="InterPro" id="IPR029044">
    <property type="entry name" value="Nucleotide-diphossugar_trans"/>
</dbReference>
<evidence type="ECO:0000256" key="4">
    <source>
        <dbReference type="ARBA" id="ARBA00022692"/>
    </source>
</evidence>
<evidence type="ECO:0000256" key="3">
    <source>
        <dbReference type="ARBA" id="ARBA00022679"/>
    </source>
</evidence>
<dbReference type="STRING" id="34508.A0A4U5PBA2"/>
<evidence type="ECO:0000256" key="9">
    <source>
        <dbReference type="ARBA" id="ARBA00023180"/>
    </source>
</evidence>
<dbReference type="SUPFAM" id="SSF53448">
    <property type="entry name" value="Nucleotide-diphospho-sugar transferases"/>
    <property type="match status" value="1"/>
</dbReference>
<evidence type="ECO:0000256" key="6">
    <source>
        <dbReference type="ARBA" id="ARBA00022989"/>
    </source>
</evidence>
<evidence type="ECO:0000256" key="10">
    <source>
        <dbReference type="RuleBase" id="RU364016"/>
    </source>
</evidence>
<comment type="similarity">
    <text evidence="2 10">Belongs to the chondroitin N-acetylgalactosaminyltransferase family.</text>
</comment>